<dbReference type="InterPro" id="IPR003741">
    <property type="entry name" value="LUD_dom"/>
</dbReference>
<dbReference type="SUPFAM" id="SSF100950">
    <property type="entry name" value="NagB/RpiA/CoA transferase-like"/>
    <property type="match status" value="1"/>
</dbReference>
<keyword evidence="3" id="KW-1185">Reference proteome</keyword>
<dbReference type="PANTHER" id="PTHR43682:SF1">
    <property type="entry name" value="LACTATE UTILIZATION PROTEIN C"/>
    <property type="match status" value="1"/>
</dbReference>
<evidence type="ECO:0000313" key="2">
    <source>
        <dbReference type="EMBL" id="EAI8859823.1"/>
    </source>
</evidence>
<sequence>MSSKEIILNKIKSSGYKMPNIDVSAPSQNPSSHIISSDDDIYAEFTQRIVANKALLVESSPEKLNEDIQKIIDKETVKNLIYPDSLSFDVANLNIENKFKFDKPVDGFKAQIFDYDVSIIDARGGVSSHGVACIASSKSQPRLLSLTPKVCIALIKKDSIVKSLCDMLNRIKKEDGKLPTNVVFISGPSRTSDIELQLVLGVHGSQIFYAVTY</sequence>
<dbReference type="InterPro" id="IPR024185">
    <property type="entry name" value="FTHF_cligase-like_sf"/>
</dbReference>
<evidence type="ECO:0000259" key="1">
    <source>
        <dbReference type="Pfam" id="PF02589"/>
    </source>
</evidence>
<protein>
    <submittedName>
        <fullName evidence="2">Lactate utilization protein C</fullName>
    </submittedName>
</protein>
<dbReference type="PANTHER" id="PTHR43682">
    <property type="entry name" value="LACTATE UTILIZATION PROTEIN C"/>
    <property type="match status" value="1"/>
</dbReference>
<gene>
    <name evidence="2" type="ORF">CX802_08285</name>
</gene>
<comment type="caution">
    <text evidence="2">The sequence shown here is derived from an EMBL/GenBank/DDBJ whole genome shotgun (WGS) entry which is preliminary data.</text>
</comment>
<dbReference type="Proteomes" id="UP000535509">
    <property type="component" value="Unassembled WGS sequence"/>
</dbReference>
<dbReference type="AlphaFoldDB" id="A0A5L8KXA0"/>
<dbReference type="OMA" id="QTVFGVH"/>
<dbReference type="RefSeq" id="WP_002849395.1">
    <property type="nucleotide sequence ID" value="NZ_AACCWR020000016.1"/>
</dbReference>
<evidence type="ECO:0000313" key="3">
    <source>
        <dbReference type="Proteomes" id="UP000535509"/>
    </source>
</evidence>
<reference evidence="2 3" key="1">
    <citation type="submission" date="2018-06" db="EMBL/GenBank/DDBJ databases">
        <authorList>
            <consortium name="PulseNet: The National Subtyping Network for Foodborne Disease Surveillance"/>
            <person name="Tarr C.L."/>
            <person name="Trees E."/>
            <person name="Katz L.S."/>
            <person name="Carleton-Romer H.A."/>
            <person name="Stroika S."/>
            <person name="Kucerova Z."/>
            <person name="Roache K.F."/>
            <person name="Sabol A.L."/>
            <person name="Besser J."/>
            <person name="Gerner-Smidt P."/>
        </authorList>
    </citation>
    <scope>NUCLEOTIDE SEQUENCE [LARGE SCALE GENOMIC DNA]</scope>
    <source>
        <strain evidence="2 3">PNUSAC001503</strain>
    </source>
</reference>
<dbReference type="InterPro" id="IPR037171">
    <property type="entry name" value="NagB/RpiA_transferase-like"/>
</dbReference>
<organism evidence="2 3">
    <name type="scientific">Campylobacter fetus</name>
    <dbReference type="NCBI Taxonomy" id="196"/>
    <lineage>
        <taxon>Bacteria</taxon>
        <taxon>Pseudomonadati</taxon>
        <taxon>Campylobacterota</taxon>
        <taxon>Epsilonproteobacteria</taxon>
        <taxon>Campylobacterales</taxon>
        <taxon>Campylobacteraceae</taxon>
        <taxon>Campylobacter</taxon>
    </lineage>
</organism>
<proteinExistence type="predicted"/>
<feature type="domain" description="LUD" evidence="1">
    <location>
        <begin position="44"/>
        <end position="210"/>
    </location>
</feature>
<accession>A0A5L8KXA0</accession>
<name>A0A5L8KXA0_CAMFE</name>
<dbReference type="GeneID" id="61064720"/>
<dbReference type="EMBL" id="AABTCC010000030">
    <property type="protein sequence ID" value="EAI8859823.1"/>
    <property type="molecule type" value="Genomic_DNA"/>
</dbReference>
<dbReference type="Gene3D" id="3.40.50.10420">
    <property type="entry name" value="NagB/RpiA/CoA transferase-like"/>
    <property type="match status" value="1"/>
</dbReference>
<dbReference type="Pfam" id="PF02589">
    <property type="entry name" value="LUD_dom"/>
    <property type="match status" value="1"/>
</dbReference>